<gene>
    <name evidence="2" type="ORF">MCOR_16610</name>
</gene>
<dbReference type="Proteomes" id="UP000507470">
    <property type="component" value="Unassembled WGS sequence"/>
</dbReference>
<accession>A0A6J8BCP8</accession>
<feature type="domain" description="Reverse transcriptase" evidence="1">
    <location>
        <begin position="30"/>
        <end position="141"/>
    </location>
</feature>
<dbReference type="PANTHER" id="PTHR19446">
    <property type="entry name" value="REVERSE TRANSCRIPTASES"/>
    <property type="match status" value="1"/>
</dbReference>
<dbReference type="Pfam" id="PF00078">
    <property type="entry name" value="RVT_1"/>
    <property type="match status" value="1"/>
</dbReference>
<dbReference type="OrthoDB" id="6131551at2759"/>
<protein>
    <recommendedName>
        <fullName evidence="1">Reverse transcriptase domain-containing protein</fullName>
    </recommendedName>
</protein>
<dbReference type="EMBL" id="CACVKT020002931">
    <property type="protein sequence ID" value="CAC5380654.1"/>
    <property type="molecule type" value="Genomic_DNA"/>
</dbReference>
<evidence type="ECO:0000259" key="1">
    <source>
        <dbReference type="Pfam" id="PF00078"/>
    </source>
</evidence>
<sequence length="153" mass="17623">MSFKYCYVPDLLKIGTLIPIFKNKGNIKDAINYRGITVTPTLSKIIEKILKLRENIKIIETQNPLQSGFTEDTTPLMCELITEEFERENKDLKRPTYIAMLDGKSAFDVVVHANLIRRLFQIGISDQSLLMIQNLYQMLLHVLNGMVTFRNLS</sequence>
<organism evidence="2 3">
    <name type="scientific">Mytilus coruscus</name>
    <name type="common">Sea mussel</name>
    <dbReference type="NCBI Taxonomy" id="42192"/>
    <lineage>
        <taxon>Eukaryota</taxon>
        <taxon>Metazoa</taxon>
        <taxon>Spiralia</taxon>
        <taxon>Lophotrochozoa</taxon>
        <taxon>Mollusca</taxon>
        <taxon>Bivalvia</taxon>
        <taxon>Autobranchia</taxon>
        <taxon>Pteriomorphia</taxon>
        <taxon>Mytilida</taxon>
        <taxon>Mytiloidea</taxon>
        <taxon>Mytilidae</taxon>
        <taxon>Mytilinae</taxon>
        <taxon>Mytilus</taxon>
    </lineage>
</organism>
<evidence type="ECO:0000313" key="2">
    <source>
        <dbReference type="EMBL" id="CAC5380654.1"/>
    </source>
</evidence>
<dbReference type="InterPro" id="IPR000477">
    <property type="entry name" value="RT_dom"/>
</dbReference>
<evidence type="ECO:0000313" key="3">
    <source>
        <dbReference type="Proteomes" id="UP000507470"/>
    </source>
</evidence>
<proteinExistence type="predicted"/>
<dbReference type="AlphaFoldDB" id="A0A6J8BCP8"/>
<reference evidence="2 3" key="1">
    <citation type="submission" date="2020-06" db="EMBL/GenBank/DDBJ databases">
        <authorList>
            <person name="Li R."/>
            <person name="Bekaert M."/>
        </authorList>
    </citation>
    <scope>NUCLEOTIDE SEQUENCE [LARGE SCALE GENOMIC DNA]</scope>
    <source>
        <strain evidence="3">wild</strain>
    </source>
</reference>
<keyword evidence="3" id="KW-1185">Reference proteome</keyword>
<name>A0A6J8BCP8_MYTCO</name>